<dbReference type="RefSeq" id="WP_388341679.1">
    <property type="nucleotide sequence ID" value="NZ_JBIAFJ010000001.1"/>
</dbReference>
<dbReference type="Proteomes" id="UP001601197">
    <property type="component" value="Unassembled WGS sequence"/>
</dbReference>
<keyword evidence="1" id="KW-0812">Transmembrane</keyword>
<protein>
    <recommendedName>
        <fullName evidence="4">MFS transporter</fullName>
    </recommendedName>
</protein>
<reference evidence="2 3" key="1">
    <citation type="submission" date="2024-10" db="EMBL/GenBank/DDBJ databases">
        <title>The Natural Products Discovery Center: Release of the First 8490 Sequenced Strains for Exploring Actinobacteria Biosynthetic Diversity.</title>
        <authorList>
            <person name="Kalkreuter E."/>
            <person name="Kautsar S.A."/>
            <person name="Yang D."/>
            <person name="Bader C.D."/>
            <person name="Teijaro C.N."/>
            <person name="Fluegel L."/>
            <person name="Davis C.M."/>
            <person name="Simpson J.R."/>
            <person name="Lauterbach L."/>
            <person name="Steele A.D."/>
            <person name="Gui C."/>
            <person name="Meng S."/>
            <person name="Li G."/>
            <person name="Viehrig K."/>
            <person name="Ye F."/>
            <person name="Su P."/>
            <person name="Kiefer A.F."/>
            <person name="Nichols A."/>
            <person name="Cepeda A.J."/>
            <person name="Yan W."/>
            <person name="Fan B."/>
            <person name="Jiang Y."/>
            <person name="Adhikari A."/>
            <person name="Zheng C.-J."/>
            <person name="Schuster L."/>
            <person name="Cowan T.M."/>
            <person name="Smanski M.J."/>
            <person name="Chevrette M.G."/>
            <person name="De Carvalho L.P.S."/>
            <person name="Shen B."/>
        </authorList>
    </citation>
    <scope>NUCLEOTIDE SEQUENCE [LARGE SCALE GENOMIC DNA]</scope>
    <source>
        <strain evidence="2 3">NPDC007147</strain>
    </source>
</reference>
<keyword evidence="1" id="KW-1133">Transmembrane helix</keyword>
<evidence type="ECO:0000313" key="2">
    <source>
        <dbReference type="EMBL" id="MFE9168010.1"/>
    </source>
</evidence>
<keyword evidence="1" id="KW-0472">Membrane</keyword>
<dbReference type="EMBL" id="JBIAFJ010000001">
    <property type="protein sequence ID" value="MFE9168010.1"/>
    <property type="molecule type" value="Genomic_DNA"/>
</dbReference>
<evidence type="ECO:0000313" key="3">
    <source>
        <dbReference type="Proteomes" id="UP001601197"/>
    </source>
</evidence>
<keyword evidence="3" id="KW-1185">Reference proteome</keyword>
<gene>
    <name evidence="2" type="ORF">ACFYNZ_00500</name>
</gene>
<evidence type="ECO:0008006" key="4">
    <source>
        <dbReference type="Google" id="ProtNLM"/>
    </source>
</evidence>
<name>A0ABW6KND1_9ACTN</name>
<comment type="caution">
    <text evidence="2">The sequence shown here is derived from an EMBL/GenBank/DDBJ whole genome shotgun (WGS) entry which is preliminary data.</text>
</comment>
<proteinExistence type="predicted"/>
<feature type="transmembrane region" description="Helical" evidence="1">
    <location>
        <begin position="20"/>
        <end position="43"/>
    </location>
</feature>
<evidence type="ECO:0000256" key="1">
    <source>
        <dbReference type="SAM" id="Phobius"/>
    </source>
</evidence>
<accession>A0ABW6KND1</accession>
<sequence>MTPPAVTGFLVGSAATASLGFTHAFVLTAVLLLAAGVLSMVFINQQRDRARLGLAG</sequence>
<organism evidence="2 3">
    <name type="scientific">Streptomyces kebangsaanensis</name>
    <dbReference type="NCBI Taxonomy" id="864058"/>
    <lineage>
        <taxon>Bacteria</taxon>
        <taxon>Bacillati</taxon>
        <taxon>Actinomycetota</taxon>
        <taxon>Actinomycetes</taxon>
        <taxon>Kitasatosporales</taxon>
        <taxon>Streptomycetaceae</taxon>
        <taxon>Streptomyces</taxon>
    </lineage>
</organism>